<dbReference type="Proteomes" id="UP000178935">
    <property type="component" value="Unassembled WGS sequence"/>
</dbReference>
<dbReference type="PANTHER" id="PTHR30121">
    <property type="entry name" value="UNCHARACTERIZED PROTEIN YJGR-RELATED"/>
    <property type="match status" value="1"/>
</dbReference>
<feature type="region of interest" description="Disordered" evidence="1">
    <location>
        <begin position="494"/>
        <end position="524"/>
    </location>
</feature>
<sequence>MAKDITYIAQTNFRGANQKFGIRRTDRRQHMYVIGKTGTGKTQFLKNMALQDVENGEGLAVIDPHGEFVEEILESIPRHRMKDVVYFNPADMDYPVSFNIMDVQDPRYKHLIASGLIGIFTKIWANVWSARMEYILANSILALLDTPGTTLLGIPRMLVDRDYRQKIINNLQDPVVKSFWINEYEEWESRYRNEAIAPVQNKVGQFLNVSFVRNIVGQAKNTIDIEDIMNNGKILLVNVSKGRIGEDNSAILGAMIITKIQLSAMERVRIPEGDRRDFYLYVDEFQNFATDSFRNILSEARKYRLNLIMAHQYIGQLVTDKNTAVRDAVFGNVGTEVSFRVGAEDAEFLEKEFTPEFLQDDFVRLANRDTYIKLMIGGITSRPFSAKTITIPAIPKDDIKRNELINLTREKYARTKQAVEDEINRWAANLDVLSKGAVPVSWQNNQKQVQGHKQQDGTMLYDAVCSSCGKKTKVVFEPTSGKPVYCKTCFKNKKPDKSQRHFDEPATIPQQKQEHFDGDLGRDESDSALASLGIEFGSSKIVKKVEQSRPQQKPFDSAQGKPQQISNQNKVSNIENKLSAKPQVRESAKVENIDFAHQKYNTERDNGYRPMQNNTKREINLAELRKVLAESLEKEEKTDKSPKGYFDESATMPAERALGGEEKIKQENKIEKTETPPQPEVILPVITAEAGIQSEVKKSWISNRAENDTENKEVKEVNIKEEEKKSEVQEVKLLENPLELKPELQPQKQKVVVPVILAKVEIQSEIQKPLILDQVGNDNREEKKTESSDDELQKRIALEKMADEAMNMMAIGNDDDKKQSKKGVINPGETIKF</sequence>
<feature type="compositionally biased region" description="Polar residues" evidence="1">
    <location>
        <begin position="560"/>
        <end position="572"/>
    </location>
</feature>
<dbReference type="Pfam" id="PF10412">
    <property type="entry name" value="TrwB_AAD_bind"/>
    <property type="match status" value="1"/>
</dbReference>
<dbReference type="InterPro" id="IPR026363">
    <property type="entry name" value="CxxC-x17-CxxC_dom"/>
</dbReference>
<proteinExistence type="predicted"/>
<evidence type="ECO:0000313" key="4">
    <source>
        <dbReference type="EMBL" id="OGZ87731.1"/>
    </source>
</evidence>
<feature type="domain" description="Type IV secretion system coupling protein TraD DNA-binding" evidence="2">
    <location>
        <begin position="26"/>
        <end position="342"/>
    </location>
</feature>
<dbReference type="PANTHER" id="PTHR30121:SF11">
    <property type="entry name" value="AAA+ ATPASE DOMAIN-CONTAINING PROTEIN"/>
    <property type="match status" value="1"/>
</dbReference>
<feature type="compositionally biased region" description="Basic and acidic residues" evidence="1">
    <location>
        <begin position="632"/>
        <end position="646"/>
    </location>
</feature>
<dbReference type="AlphaFoldDB" id="A0A1G2JMP7"/>
<comment type="caution">
    <text evidence="4">The sequence shown here is derived from an EMBL/GenBank/DDBJ whole genome shotgun (WGS) entry which is preliminary data.</text>
</comment>
<gene>
    <name evidence="4" type="ORF">A2561_03505</name>
</gene>
<dbReference type="NCBIfam" id="TIGR04272">
    <property type="entry name" value="cxxc_cxxc_Mbark"/>
    <property type="match status" value="1"/>
</dbReference>
<feature type="compositionally biased region" description="Basic and acidic residues" evidence="1">
    <location>
        <begin position="494"/>
        <end position="504"/>
    </location>
</feature>
<feature type="region of interest" description="Disordered" evidence="1">
    <location>
        <begin position="810"/>
        <end position="833"/>
    </location>
</feature>
<organism evidence="4 5">
    <name type="scientific">Candidatus Staskawiczbacteria bacterium RIFOXYD1_FULL_32_13</name>
    <dbReference type="NCBI Taxonomy" id="1802234"/>
    <lineage>
        <taxon>Bacteria</taxon>
        <taxon>Candidatus Staskawicziibacteriota</taxon>
    </lineage>
</organism>
<feature type="region of interest" description="Disordered" evidence="1">
    <location>
        <begin position="632"/>
        <end position="682"/>
    </location>
</feature>
<dbReference type="InterPro" id="IPR051162">
    <property type="entry name" value="T4SS_component"/>
</dbReference>
<accession>A0A1G2JMP7</accession>
<evidence type="ECO:0000256" key="1">
    <source>
        <dbReference type="SAM" id="MobiDB-lite"/>
    </source>
</evidence>
<dbReference type="InterPro" id="IPR027417">
    <property type="entry name" value="P-loop_NTPase"/>
</dbReference>
<feature type="region of interest" description="Disordered" evidence="1">
    <location>
        <begin position="544"/>
        <end position="572"/>
    </location>
</feature>
<dbReference type="SUPFAM" id="SSF52540">
    <property type="entry name" value="P-loop containing nucleoside triphosphate hydrolases"/>
    <property type="match status" value="1"/>
</dbReference>
<feature type="domain" description="CxxC-x17-CxxC" evidence="3">
    <location>
        <begin position="460"/>
        <end position="494"/>
    </location>
</feature>
<feature type="compositionally biased region" description="Basic and acidic residues" evidence="1">
    <location>
        <begin position="705"/>
        <end position="726"/>
    </location>
</feature>
<dbReference type="Pfam" id="PF23477">
    <property type="entry name" value="zf_Tbcl_2"/>
    <property type="match status" value="1"/>
</dbReference>
<evidence type="ECO:0000259" key="2">
    <source>
        <dbReference type="Pfam" id="PF10412"/>
    </source>
</evidence>
<dbReference type="InterPro" id="IPR019476">
    <property type="entry name" value="T4SS_TraD_DNA-bd"/>
</dbReference>
<reference evidence="4 5" key="1">
    <citation type="journal article" date="2016" name="Nat. Commun.">
        <title>Thousands of microbial genomes shed light on interconnected biogeochemical processes in an aquifer system.</title>
        <authorList>
            <person name="Anantharaman K."/>
            <person name="Brown C.T."/>
            <person name="Hug L.A."/>
            <person name="Sharon I."/>
            <person name="Castelle C.J."/>
            <person name="Probst A.J."/>
            <person name="Thomas B.C."/>
            <person name="Singh A."/>
            <person name="Wilkins M.J."/>
            <person name="Karaoz U."/>
            <person name="Brodie E.L."/>
            <person name="Williams K.H."/>
            <person name="Hubbard S.S."/>
            <person name="Banfield J.F."/>
        </authorList>
    </citation>
    <scope>NUCLEOTIDE SEQUENCE [LARGE SCALE GENOMIC DNA]</scope>
</reference>
<name>A0A1G2JMP7_9BACT</name>
<feature type="region of interest" description="Disordered" evidence="1">
    <location>
        <begin position="701"/>
        <end position="726"/>
    </location>
</feature>
<feature type="compositionally biased region" description="Basic and acidic residues" evidence="1">
    <location>
        <begin position="658"/>
        <end position="674"/>
    </location>
</feature>
<dbReference type="CDD" id="cd01127">
    <property type="entry name" value="TrwB_TraG_TraD_VirD4"/>
    <property type="match status" value="2"/>
</dbReference>
<dbReference type="Gene3D" id="3.40.50.300">
    <property type="entry name" value="P-loop containing nucleotide triphosphate hydrolases"/>
    <property type="match status" value="2"/>
</dbReference>
<evidence type="ECO:0000313" key="5">
    <source>
        <dbReference type="Proteomes" id="UP000178935"/>
    </source>
</evidence>
<evidence type="ECO:0000259" key="3">
    <source>
        <dbReference type="Pfam" id="PF23477"/>
    </source>
</evidence>
<dbReference type="EMBL" id="MHPU01000039">
    <property type="protein sequence ID" value="OGZ87731.1"/>
    <property type="molecule type" value="Genomic_DNA"/>
</dbReference>
<feature type="compositionally biased region" description="Basic and acidic residues" evidence="1">
    <location>
        <begin position="512"/>
        <end position="524"/>
    </location>
</feature>
<protein>
    <submittedName>
        <fullName evidence="4">Uncharacterized protein</fullName>
    </submittedName>
</protein>